<feature type="transmembrane region" description="Helical" evidence="5">
    <location>
        <begin position="20"/>
        <end position="41"/>
    </location>
</feature>
<feature type="transmembrane region" description="Helical" evidence="5">
    <location>
        <begin position="370"/>
        <end position="388"/>
    </location>
</feature>
<feature type="domain" description="Major facilitator superfamily (MFS) profile" evidence="6">
    <location>
        <begin position="20"/>
        <end position="484"/>
    </location>
</feature>
<dbReference type="PROSITE" id="PS50850">
    <property type="entry name" value="MFS"/>
    <property type="match status" value="1"/>
</dbReference>
<evidence type="ECO:0000256" key="5">
    <source>
        <dbReference type="SAM" id="Phobius"/>
    </source>
</evidence>
<gene>
    <name evidence="7" type="ORF">GBAR_LOCUS5654</name>
</gene>
<dbReference type="AlphaFoldDB" id="A0AA35RBN1"/>
<dbReference type="Proteomes" id="UP001174909">
    <property type="component" value="Unassembled WGS sequence"/>
</dbReference>
<evidence type="ECO:0000313" key="7">
    <source>
        <dbReference type="EMBL" id="CAI8008239.1"/>
    </source>
</evidence>
<evidence type="ECO:0000256" key="1">
    <source>
        <dbReference type="ARBA" id="ARBA00004141"/>
    </source>
</evidence>
<evidence type="ECO:0000256" key="2">
    <source>
        <dbReference type="ARBA" id="ARBA00022692"/>
    </source>
</evidence>
<dbReference type="EMBL" id="CASHTH010000827">
    <property type="protein sequence ID" value="CAI8008239.1"/>
    <property type="molecule type" value="Genomic_DNA"/>
</dbReference>
<name>A0AA35RBN1_GEOBA</name>
<dbReference type="InterPro" id="IPR036259">
    <property type="entry name" value="MFS_trans_sf"/>
</dbReference>
<dbReference type="CDD" id="cd17317">
    <property type="entry name" value="MFS_SLC22"/>
    <property type="match status" value="1"/>
</dbReference>
<feature type="transmembrane region" description="Helical" evidence="5">
    <location>
        <begin position="394"/>
        <end position="414"/>
    </location>
</feature>
<evidence type="ECO:0000256" key="3">
    <source>
        <dbReference type="ARBA" id="ARBA00022989"/>
    </source>
</evidence>
<evidence type="ECO:0000313" key="8">
    <source>
        <dbReference type="Proteomes" id="UP001174909"/>
    </source>
</evidence>
<keyword evidence="4 5" id="KW-0472">Membrane</keyword>
<dbReference type="PANTHER" id="PTHR24064">
    <property type="entry name" value="SOLUTE CARRIER FAMILY 22 MEMBER"/>
    <property type="match status" value="1"/>
</dbReference>
<dbReference type="InterPro" id="IPR005828">
    <property type="entry name" value="MFS_sugar_transport-like"/>
</dbReference>
<dbReference type="InterPro" id="IPR020846">
    <property type="entry name" value="MFS_dom"/>
</dbReference>
<keyword evidence="8" id="KW-1185">Reference proteome</keyword>
<feature type="transmembrane region" description="Helical" evidence="5">
    <location>
        <begin position="112"/>
        <end position="132"/>
    </location>
</feature>
<feature type="transmembrane region" description="Helical" evidence="5">
    <location>
        <begin position="311"/>
        <end position="328"/>
    </location>
</feature>
<feature type="transmembrane region" description="Helical" evidence="5">
    <location>
        <begin position="230"/>
        <end position="248"/>
    </location>
</feature>
<comment type="caution">
    <text evidence="7">The sequence shown here is derived from an EMBL/GenBank/DDBJ whole genome shotgun (WGS) entry which is preliminary data.</text>
</comment>
<feature type="transmembrane region" description="Helical" evidence="5">
    <location>
        <begin position="458"/>
        <end position="477"/>
    </location>
</feature>
<dbReference type="Pfam" id="PF00083">
    <property type="entry name" value="Sugar_tr"/>
    <property type="match status" value="1"/>
</dbReference>
<protein>
    <submittedName>
        <fullName evidence="7">Solute carrier family 22 member 15-like</fullName>
    </submittedName>
</protein>
<dbReference type="GO" id="GO:0016020">
    <property type="term" value="C:membrane"/>
    <property type="evidence" value="ECO:0007669"/>
    <property type="project" value="UniProtKB-SubCell"/>
</dbReference>
<feature type="transmembrane region" description="Helical" evidence="5">
    <location>
        <begin position="426"/>
        <end position="446"/>
    </location>
</feature>
<reference evidence="7" key="1">
    <citation type="submission" date="2023-03" db="EMBL/GenBank/DDBJ databases">
        <authorList>
            <person name="Steffen K."/>
            <person name="Cardenas P."/>
        </authorList>
    </citation>
    <scope>NUCLEOTIDE SEQUENCE</scope>
</reference>
<comment type="subcellular location">
    <subcellularLocation>
        <location evidence="1">Membrane</location>
        <topology evidence="1">Multi-pass membrane protein</topology>
    </subcellularLocation>
</comment>
<keyword evidence="3 5" id="KW-1133">Transmembrane helix</keyword>
<feature type="transmembrane region" description="Helical" evidence="5">
    <location>
        <begin position="144"/>
        <end position="162"/>
    </location>
</feature>
<dbReference type="SUPFAM" id="SSF103473">
    <property type="entry name" value="MFS general substrate transporter"/>
    <property type="match status" value="1"/>
</dbReference>
<evidence type="ECO:0000259" key="6">
    <source>
        <dbReference type="PROSITE" id="PS50850"/>
    </source>
</evidence>
<feature type="transmembrane region" description="Helical" evidence="5">
    <location>
        <begin position="168"/>
        <end position="190"/>
    </location>
</feature>
<dbReference type="Gene3D" id="1.20.1250.20">
    <property type="entry name" value="MFS general substrate transporter like domains"/>
    <property type="match status" value="1"/>
</dbReference>
<proteinExistence type="predicted"/>
<feature type="transmembrane region" description="Helical" evidence="5">
    <location>
        <begin position="202"/>
        <end position="224"/>
    </location>
</feature>
<sequence length="495" mass="53786">MDIDEIFEHIGELGRAQKNLLVLLSLPVAWMSFHVLIPNFIAADPGWNCFVFTTNCTVGIGAVPDCTRAVSLITDPEEKCRHYGSEDCMPQFDTSEYTSIVSEWDLVCSRSSYPSVAQSAYFLGLTIGAWLFGSLADMYGRKRILFINVLGCTAVGLGYGLATRFSVFVVFRFLFGVMSQAIAVVGYSLLLEVVGAGKRSLVGVLTQSFFSVGIGVLALVAYLFRNWRVLSVFISVIGLSFLPLWRWIPESPRWLLVKGREEEAKAVLTKIARGNGRNMTIPRLKRPSSQPSKTTVSVTELFRTPVIRHRTLILLVAWFTDCMVYYGLSMSAGSLGGGRYISVALSGLVELPGLYISYHLMERIGRKWTHGGLLMLAGICCALAAIGLGESVRLVVALLGKCSVAASFSVVYLYSAELFPTEIRNLGLGVVSISARIGGILTPLILLMGEINLGGVSLGLPMVVMGCLGLLAGLLSLHLPETLHQPLPETLAELT</sequence>
<keyword evidence="2 5" id="KW-0812">Transmembrane</keyword>
<evidence type="ECO:0000256" key="4">
    <source>
        <dbReference type="ARBA" id="ARBA00023136"/>
    </source>
</evidence>
<accession>A0AA35RBN1</accession>
<organism evidence="7 8">
    <name type="scientific">Geodia barretti</name>
    <name type="common">Barrett's horny sponge</name>
    <dbReference type="NCBI Taxonomy" id="519541"/>
    <lineage>
        <taxon>Eukaryota</taxon>
        <taxon>Metazoa</taxon>
        <taxon>Porifera</taxon>
        <taxon>Demospongiae</taxon>
        <taxon>Heteroscleromorpha</taxon>
        <taxon>Tetractinellida</taxon>
        <taxon>Astrophorina</taxon>
        <taxon>Geodiidae</taxon>
        <taxon>Geodia</taxon>
    </lineage>
</organism>
<dbReference type="GO" id="GO:0022857">
    <property type="term" value="F:transmembrane transporter activity"/>
    <property type="evidence" value="ECO:0007669"/>
    <property type="project" value="InterPro"/>
</dbReference>